<feature type="compositionally biased region" description="Polar residues" evidence="4">
    <location>
        <begin position="576"/>
        <end position="585"/>
    </location>
</feature>
<keyword evidence="7" id="KW-1185">Reference proteome</keyword>
<evidence type="ECO:0000256" key="2">
    <source>
        <dbReference type="ARBA" id="ARBA00022737"/>
    </source>
</evidence>
<dbReference type="InterPro" id="IPR015915">
    <property type="entry name" value="Kelch-typ_b-propeller"/>
</dbReference>
<dbReference type="OrthoDB" id="77245at2759"/>
<evidence type="ECO:0000256" key="4">
    <source>
        <dbReference type="SAM" id="MobiDB-lite"/>
    </source>
</evidence>
<keyword evidence="3" id="KW-0175">Coiled coil</keyword>
<evidence type="ECO:0000313" key="6">
    <source>
        <dbReference type="EMBL" id="OQR90869.1"/>
    </source>
</evidence>
<dbReference type="STRING" id="1202772.A0A1V9YYI3"/>
<feature type="domain" description="Attractin/MKLN-like beta-propeller" evidence="5">
    <location>
        <begin position="19"/>
        <end position="298"/>
    </location>
</feature>
<keyword evidence="1" id="KW-0880">Kelch repeat</keyword>
<reference evidence="6 7" key="1">
    <citation type="journal article" date="2014" name="Genome Biol. Evol.">
        <title>The secreted proteins of Achlya hypogyna and Thraustotheca clavata identify the ancestral oomycete secretome and reveal gene acquisitions by horizontal gene transfer.</title>
        <authorList>
            <person name="Misner I."/>
            <person name="Blouin N."/>
            <person name="Leonard G."/>
            <person name="Richards T.A."/>
            <person name="Lane C.E."/>
        </authorList>
    </citation>
    <scope>NUCLEOTIDE SEQUENCE [LARGE SCALE GENOMIC DNA]</scope>
    <source>
        <strain evidence="6 7">ATCC 48635</strain>
    </source>
</reference>
<organism evidence="6 7">
    <name type="scientific">Achlya hypogyna</name>
    <name type="common">Oomycete</name>
    <name type="synonym">Protoachlya hypogyna</name>
    <dbReference type="NCBI Taxonomy" id="1202772"/>
    <lineage>
        <taxon>Eukaryota</taxon>
        <taxon>Sar</taxon>
        <taxon>Stramenopiles</taxon>
        <taxon>Oomycota</taxon>
        <taxon>Saprolegniomycetes</taxon>
        <taxon>Saprolegniales</taxon>
        <taxon>Achlyaceae</taxon>
        <taxon>Achlya</taxon>
    </lineage>
</organism>
<evidence type="ECO:0000256" key="1">
    <source>
        <dbReference type="ARBA" id="ARBA00022441"/>
    </source>
</evidence>
<evidence type="ECO:0000259" key="5">
    <source>
        <dbReference type="Pfam" id="PF24981"/>
    </source>
</evidence>
<keyword evidence="2" id="KW-0677">Repeat</keyword>
<proteinExistence type="predicted"/>
<gene>
    <name evidence="6" type="ORF">ACHHYP_05170</name>
</gene>
<name>A0A1V9YYI3_ACHHY</name>
<dbReference type="InterPro" id="IPR056737">
    <property type="entry name" value="Beta-prop_ATRN-MKLN-like"/>
</dbReference>
<dbReference type="Pfam" id="PF24981">
    <property type="entry name" value="Beta-prop_ATRN-LZTR1"/>
    <property type="match status" value="1"/>
</dbReference>
<evidence type="ECO:0000313" key="7">
    <source>
        <dbReference type="Proteomes" id="UP000243579"/>
    </source>
</evidence>
<dbReference type="AlphaFoldDB" id="A0A1V9YYI3"/>
<dbReference type="SUPFAM" id="SSF50965">
    <property type="entry name" value="Galactose oxidase, central domain"/>
    <property type="match status" value="1"/>
</dbReference>
<dbReference type="SUPFAM" id="SSF117281">
    <property type="entry name" value="Kelch motif"/>
    <property type="match status" value="1"/>
</dbReference>
<dbReference type="InterPro" id="IPR011043">
    <property type="entry name" value="Gal_Oxase/kelch_b-propeller"/>
</dbReference>
<dbReference type="PANTHER" id="PTHR46093:SF18">
    <property type="entry name" value="FIBRONECTIN TYPE-III DOMAIN-CONTAINING PROTEIN"/>
    <property type="match status" value="1"/>
</dbReference>
<dbReference type="Gene3D" id="2.120.10.80">
    <property type="entry name" value="Kelch-type beta propeller"/>
    <property type="match status" value="2"/>
</dbReference>
<comment type="caution">
    <text evidence="6">The sequence shown here is derived from an EMBL/GenBank/DDBJ whole genome shotgun (WGS) entry which is preliminary data.</text>
</comment>
<dbReference type="Proteomes" id="UP000243579">
    <property type="component" value="Unassembled WGS sequence"/>
</dbReference>
<sequence>MKPARYEIKWEKAEEKLAAHVGASPAHRHGHAAVALSPTEVLVYGGRSTSANCTDAWLLSLDSGAASDCEDENTQYSPVVQWSLIAAAHQDPRGVHRFHTMHAVGMTVYVFGNRFVADSSQTFLNPDHLEVLKFHFVKDARRLTWAPVRCAGLNTVSARCAHSSIVLDDGRIFIFGGQTADGSSYFNDIVIFDPATETVEHLPHALARPTPRSHAAIALVNGSPVVYGGLGPKSQSQSQQLKNKVTATVFANTYTYSLEPRTWIPLSPPRGEIEQELTYRAKHAMVSTGDDFVVFGGMARKGASSGFLSATTTRGQCTFANVEVSGVVPKPRNSGTFLQLTPLVLLCFGGSVGRSYDESVYVGSISSLTPPSVSALKRKRAISSDEPEVAAKRPATASRLSNDARPCPIVSASPDASGADAECLRDLLPVLEVHHYVNPPVVATNKDLMQKLREMEDAAKLSAVKLETVVQEKMALEIAHGKLEAKYEALQEQEAQGRKEVALARLLGMDDEARAKQENSQSTLSGSQEYRVTQADHDEVVTAHNTLRRKYDRLTKKTNALQAIVNAVRTAVASPLPSSRDGSPETNDDMDES</sequence>
<feature type="coiled-coil region" evidence="3">
    <location>
        <begin position="473"/>
        <end position="500"/>
    </location>
</feature>
<evidence type="ECO:0000256" key="3">
    <source>
        <dbReference type="SAM" id="Coils"/>
    </source>
</evidence>
<protein>
    <recommendedName>
        <fullName evidence="5">Attractin/MKLN-like beta-propeller domain-containing protein</fullName>
    </recommendedName>
</protein>
<dbReference type="PANTHER" id="PTHR46093">
    <property type="entry name" value="ACYL-COA-BINDING DOMAIN-CONTAINING PROTEIN 5"/>
    <property type="match status" value="1"/>
</dbReference>
<accession>A0A1V9YYI3</accession>
<dbReference type="EMBL" id="JNBR01000575">
    <property type="protein sequence ID" value="OQR90869.1"/>
    <property type="molecule type" value="Genomic_DNA"/>
</dbReference>
<feature type="region of interest" description="Disordered" evidence="4">
    <location>
        <begin position="572"/>
        <end position="593"/>
    </location>
</feature>